<dbReference type="EMBL" id="JAHCVJ010000004">
    <property type="protein sequence ID" value="MBT0664836.1"/>
    <property type="molecule type" value="Genomic_DNA"/>
</dbReference>
<keyword evidence="3 6" id="KW-0812">Transmembrane</keyword>
<accession>A0AAW4L941</accession>
<reference evidence="7 8" key="1">
    <citation type="submission" date="2021-05" db="EMBL/GenBank/DDBJ databases">
        <title>The draft genome of Geobacter pelophilus DSM 12255.</title>
        <authorList>
            <person name="Xu Z."/>
            <person name="Masuda Y."/>
            <person name="Itoh H."/>
            <person name="Senoo K."/>
        </authorList>
    </citation>
    <scope>NUCLEOTIDE SEQUENCE [LARGE SCALE GENOMIC DNA]</scope>
    <source>
        <strain evidence="7 8">DSM 12255</strain>
    </source>
</reference>
<feature type="transmembrane region" description="Helical" evidence="6">
    <location>
        <begin position="105"/>
        <end position="124"/>
    </location>
</feature>
<evidence type="ECO:0000313" key="8">
    <source>
        <dbReference type="Proteomes" id="UP000811899"/>
    </source>
</evidence>
<evidence type="ECO:0000256" key="2">
    <source>
        <dbReference type="ARBA" id="ARBA00022475"/>
    </source>
</evidence>
<keyword evidence="5 6" id="KW-0472">Membrane</keyword>
<dbReference type="RefSeq" id="WP_214171615.1">
    <property type="nucleotide sequence ID" value="NZ_JAHCVJ010000004.1"/>
</dbReference>
<proteinExistence type="predicted"/>
<evidence type="ECO:0000256" key="3">
    <source>
        <dbReference type="ARBA" id="ARBA00022692"/>
    </source>
</evidence>
<feature type="transmembrane region" description="Helical" evidence="6">
    <location>
        <begin position="79"/>
        <end position="99"/>
    </location>
</feature>
<feature type="transmembrane region" description="Helical" evidence="6">
    <location>
        <begin position="12"/>
        <end position="32"/>
    </location>
</feature>
<evidence type="ECO:0000256" key="5">
    <source>
        <dbReference type="ARBA" id="ARBA00023136"/>
    </source>
</evidence>
<organism evidence="7 8">
    <name type="scientific">Geoanaerobacter pelophilus</name>
    <dbReference type="NCBI Taxonomy" id="60036"/>
    <lineage>
        <taxon>Bacteria</taxon>
        <taxon>Pseudomonadati</taxon>
        <taxon>Thermodesulfobacteriota</taxon>
        <taxon>Desulfuromonadia</taxon>
        <taxon>Geobacterales</taxon>
        <taxon>Geobacteraceae</taxon>
        <taxon>Geoanaerobacter</taxon>
    </lineage>
</organism>
<evidence type="ECO:0000256" key="6">
    <source>
        <dbReference type="SAM" id="Phobius"/>
    </source>
</evidence>
<keyword evidence="4 6" id="KW-1133">Transmembrane helix</keyword>
<keyword evidence="2" id="KW-1003">Cell membrane</keyword>
<dbReference type="Pfam" id="PF03899">
    <property type="entry name" value="ATP-synt_I"/>
    <property type="match status" value="1"/>
</dbReference>
<dbReference type="InterPro" id="IPR005598">
    <property type="entry name" value="ATP_synth_I"/>
</dbReference>
<evidence type="ECO:0000256" key="1">
    <source>
        <dbReference type="ARBA" id="ARBA00004651"/>
    </source>
</evidence>
<dbReference type="PROSITE" id="PS51257">
    <property type="entry name" value="PROKAR_LIPOPROTEIN"/>
    <property type="match status" value="1"/>
</dbReference>
<protein>
    <submittedName>
        <fullName evidence="7">ATP synthase subunit I</fullName>
    </submittedName>
</protein>
<gene>
    <name evidence="7" type="ORF">KI809_11040</name>
</gene>
<comment type="subcellular location">
    <subcellularLocation>
        <location evidence="1">Cell membrane</location>
        <topology evidence="1">Multi-pass membrane protein</topology>
    </subcellularLocation>
</comment>
<dbReference type="AlphaFoldDB" id="A0AAW4L941"/>
<keyword evidence="8" id="KW-1185">Reference proteome</keyword>
<name>A0AAW4L941_9BACT</name>
<feature type="transmembrane region" description="Helical" evidence="6">
    <location>
        <begin position="38"/>
        <end position="58"/>
    </location>
</feature>
<evidence type="ECO:0000256" key="4">
    <source>
        <dbReference type="ARBA" id="ARBA00022989"/>
    </source>
</evidence>
<evidence type="ECO:0000313" key="7">
    <source>
        <dbReference type="EMBL" id="MBT0664836.1"/>
    </source>
</evidence>
<comment type="caution">
    <text evidence="7">The sequence shown here is derived from an EMBL/GenBank/DDBJ whole genome shotgun (WGS) entry which is preliminary data.</text>
</comment>
<dbReference type="Proteomes" id="UP000811899">
    <property type="component" value="Unassembled WGS sequence"/>
</dbReference>
<sequence>MGTARINDDNLITVLVIGCACLVVIMSITGWLMGSGRFAIGIATGGCLALLNFFWLRVALQKILQMPAGQATRSANVRYILRLSALGFILWALIVKAQISIPGLLVGLSVLVIGIVLMTIYRLLHLGG</sequence>
<dbReference type="GO" id="GO:0005886">
    <property type="term" value="C:plasma membrane"/>
    <property type="evidence" value="ECO:0007669"/>
    <property type="project" value="UniProtKB-SubCell"/>
</dbReference>